<dbReference type="SUPFAM" id="SSF48498">
    <property type="entry name" value="Tetracyclin repressor-like, C-terminal domain"/>
    <property type="match status" value="1"/>
</dbReference>
<sequence>MGRLKEFELQEALGKAMNVFWKKGYDKTSLKDLLTEMDILNGSFYNTFGNKKSLFLKTLEFYGEEITAKRANHLTTNESFKVGIRSLFEDVFKCFSDKKTPRGCLLVNSLSSELLKDQEVLNFVQTEIANFEEFFFIQLEQAVDSGELDKSINPKLTASILVTYIQGLMKLSSLEISSSKLEKQTSHFLEVIGL</sequence>
<evidence type="ECO:0000313" key="6">
    <source>
        <dbReference type="EMBL" id="OUR99553.1"/>
    </source>
</evidence>
<dbReference type="InterPro" id="IPR009057">
    <property type="entry name" value="Homeodomain-like_sf"/>
</dbReference>
<name>A0A1Y5FBQ0_9BACT</name>
<evidence type="ECO:0000256" key="1">
    <source>
        <dbReference type="ARBA" id="ARBA00023015"/>
    </source>
</evidence>
<evidence type="ECO:0000256" key="3">
    <source>
        <dbReference type="ARBA" id="ARBA00023163"/>
    </source>
</evidence>
<dbReference type="Pfam" id="PF00440">
    <property type="entry name" value="TetR_N"/>
    <property type="match status" value="1"/>
</dbReference>
<feature type="domain" description="HTH tetR-type" evidence="5">
    <location>
        <begin position="6"/>
        <end position="66"/>
    </location>
</feature>
<keyword evidence="3" id="KW-0804">Transcription</keyword>
<dbReference type="GO" id="GO:0003677">
    <property type="term" value="F:DNA binding"/>
    <property type="evidence" value="ECO:0007669"/>
    <property type="project" value="UniProtKB-UniRule"/>
</dbReference>
<accession>A0A1Y5FBQ0</accession>
<dbReference type="Gene3D" id="1.10.10.60">
    <property type="entry name" value="Homeodomain-like"/>
    <property type="match status" value="1"/>
</dbReference>
<dbReference type="PANTHER" id="PTHR47506:SF10">
    <property type="entry name" value="TRANSCRIPTIONAL REGULATORY PROTEIN"/>
    <property type="match status" value="1"/>
</dbReference>
<protein>
    <recommendedName>
        <fullName evidence="5">HTH tetR-type domain-containing protein</fullName>
    </recommendedName>
</protein>
<keyword evidence="2 4" id="KW-0238">DNA-binding</keyword>
<feature type="DNA-binding region" description="H-T-H motif" evidence="4">
    <location>
        <begin position="29"/>
        <end position="48"/>
    </location>
</feature>
<keyword evidence="1" id="KW-0805">Transcription regulation</keyword>
<evidence type="ECO:0000313" key="7">
    <source>
        <dbReference type="Proteomes" id="UP000196531"/>
    </source>
</evidence>
<evidence type="ECO:0000256" key="2">
    <source>
        <dbReference type="ARBA" id="ARBA00023125"/>
    </source>
</evidence>
<dbReference type="Pfam" id="PF16925">
    <property type="entry name" value="TetR_C_13"/>
    <property type="match status" value="1"/>
</dbReference>
<dbReference type="PANTHER" id="PTHR47506">
    <property type="entry name" value="TRANSCRIPTIONAL REGULATORY PROTEIN"/>
    <property type="match status" value="1"/>
</dbReference>
<dbReference type="Proteomes" id="UP000196531">
    <property type="component" value="Unassembled WGS sequence"/>
</dbReference>
<dbReference type="InterPro" id="IPR036271">
    <property type="entry name" value="Tet_transcr_reg_TetR-rel_C_sf"/>
</dbReference>
<reference evidence="7" key="1">
    <citation type="journal article" date="2017" name="Proc. Natl. Acad. Sci. U.S.A.">
        <title>Simulation of Deepwater Horizon oil plume reveals substrate specialization within a complex community of hydrocarbon-degraders.</title>
        <authorList>
            <person name="Hu P."/>
            <person name="Dubinsky E.A."/>
            <person name="Probst A.J."/>
            <person name="Wang J."/>
            <person name="Sieber C.M.K."/>
            <person name="Tom L.M."/>
            <person name="Gardinali P."/>
            <person name="Banfield J.F."/>
            <person name="Atlas R.M."/>
            <person name="Andersen G.L."/>
        </authorList>
    </citation>
    <scope>NUCLEOTIDE SEQUENCE [LARGE SCALE GENOMIC DNA]</scope>
</reference>
<dbReference type="InterPro" id="IPR001647">
    <property type="entry name" value="HTH_TetR"/>
</dbReference>
<organism evidence="6 7">
    <name type="scientific">Halobacteriovorax marinus</name>
    <dbReference type="NCBI Taxonomy" id="97084"/>
    <lineage>
        <taxon>Bacteria</taxon>
        <taxon>Pseudomonadati</taxon>
        <taxon>Bdellovibrionota</taxon>
        <taxon>Bacteriovoracia</taxon>
        <taxon>Bacteriovoracales</taxon>
        <taxon>Halobacteriovoraceae</taxon>
        <taxon>Halobacteriovorax</taxon>
    </lineage>
</organism>
<dbReference type="InterPro" id="IPR011075">
    <property type="entry name" value="TetR_C"/>
</dbReference>
<dbReference type="SUPFAM" id="SSF46689">
    <property type="entry name" value="Homeodomain-like"/>
    <property type="match status" value="1"/>
</dbReference>
<gene>
    <name evidence="6" type="ORF">A9Q84_00605</name>
</gene>
<proteinExistence type="predicted"/>
<comment type="caution">
    <text evidence="6">The sequence shown here is derived from an EMBL/GenBank/DDBJ whole genome shotgun (WGS) entry which is preliminary data.</text>
</comment>
<dbReference type="AlphaFoldDB" id="A0A1Y5FBQ0"/>
<evidence type="ECO:0000256" key="4">
    <source>
        <dbReference type="PROSITE-ProRule" id="PRU00335"/>
    </source>
</evidence>
<dbReference type="EMBL" id="MAAO01000002">
    <property type="protein sequence ID" value="OUR99553.1"/>
    <property type="molecule type" value="Genomic_DNA"/>
</dbReference>
<dbReference type="PROSITE" id="PS50977">
    <property type="entry name" value="HTH_TETR_2"/>
    <property type="match status" value="1"/>
</dbReference>
<dbReference type="Gene3D" id="1.10.357.10">
    <property type="entry name" value="Tetracycline Repressor, domain 2"/>
    <property type="match status" value="1"/>
</dbReference>
<evidence type="ECO:0000259" key="5">
    <source>
        <dbReference type="PROSITE" id="PS50977"/>
    </source>
</evidence>